<dbReference type="InterPro" id="IPR002761">
    <property type="entry name" value="Diphthami_syn_dom"/>
</dbReference>
<dbReference type="Gene3D" id="3.40.50.620">
    <property type="entry name" value="HUPs"/>
    <property type="match status" value="1"/>
</dbReference>
<evidence type="ECO:0000259" key="1">
    <source>
        <dbReference type="Pfam" id="PF01902"/>
    </source>
</evidence>
<dbReference type="RefSeq" id="WP_379015926.1">
    <property type="nucleotide sequence ID" value="NZ_JBHSDC010000031.1"/>
</dbReference>
<dbReference type="EC" id="6.3.1.14" evidence="2"/>
<dbReference type="EMBL" id="JBHSDC010000031">
    <property type="protein sequence ID" value="MFC4233581.1"/>
    <property type="molecule type" value="Genomic_DNA"/>
</dbReference>
<dbReference type="GO" id="GO:0017178">
    <property type="term" value="F:diphthine-ammonia ligase activity"/>
    <property type="evidence" value="ECO:0007669"/>
    <property type="project" value="UniProtKB-EC"/>
</dbReference>
<dbReference type="PIRSF" id="PIRSF039123">
    <property type="entry name" value="Diphthamide_synthase"/>
    <property type="match status" value="1"/>
</dbReference>
<dbReference type="Gene3D" id="3.90.1490.10">
    <property type="entry name" value="putative n-type atp pyrophosphatase, domain 2"/>
    <property type="match status" value="1"/>
</dbReference>
<proteinExistence type="predicted"/>
<evidence type="ECO:0000313" key="2">
    <source>
        <dbReference type="EMBL" id="MFC4233581.1"/>
    </source>
</evidence>
<accession>A0ABV8Q2V7</accession>
<dbReference type="Pfam" id="PF01902">
    <property type="entry name" value="Diphthami_syn_2"/>
    <property type="match status" value="1"/>
</dbReference>
<dbReference type="NCBIfam" id="TIGR00290">
    <property type="entry name" value="MJ0570_dom"/>
    <property type="match status" value="1"/>
</dbReference>
<organism evidence="2 3">
    <name type="scientific">Parasediminibacterium paludis</name>
    <dbReference type="NCBI Taxonomy" id="908966"/>
    <lineage>
        <taxon>Bacteria</taxon>
        <taxon>Pseudomonadati</taxon>
        <taxon>Bacteroidota</taxon>
        <taxon>Chitinophagia</taxon>
        <taxon>Chitinophagales</taxon>
        <taxon>Chitinophagaceae</taxon>
        <taxon>Parasediminibacterium</taxon>
    </lineage>
</organism>
<dbReference type="InterPro" id="IPR030662">
    <property type="entry name" value="DPH6/MJ0570"/>
</dbReference>
<name>A0ABV8Q2V7_9BACT</name>
<dbReference type="InterPro" id="IPR014729">
    <property type="entry name" value="Rossmann-like_a/b/a_fold"/>
</dbReference>
<comment type="caution">
    <text evidence="2">The sequence shown here is derived from an EMBL/GenBank/DDBJ whole genome shotgun (WGS) entry which is preliminary data.</text>
</comment>
<keyword evidence="2" id="KW-0436">Ligase</keyword>
<evidence type="ECO:0000313" key="3">
    <source>
        <dbReference type="Proteomes" id="UP001595906"/>
    </source>
</evidence>
<dbReference type="Proteomes" id="UP001595906">
    <property type="component" value="Unassembled WGS sequence"/>
</dbReference>
<sequence>MVNKTVLNWSGGKDCALALYYLLQNKLYTVAQLLTSINHTYNRVAMHGIRVELLHQQAEAIGLPLQELQLDDQPSMDDYNDAMTTTMQDLKLRGFTHAVYGDIFLADLRQYREAQLSTIGLTAHFPLWQKNTTELVHEFINLGFRAIVCCVNSELLDKSFVGRYLDASFLNDLPKNVDPCGENGEFHTFVVDGPIFKQPLSYTLGQTELTTYKAPKMDAHGDITTVGFWQCDILPI</sequence>
<keyword evidence="3" id="KW-1185">Reference proteome</keyword>
<dbReference type="CDD" id="cd01994">
    <property type="entry name" value="AANH_PF0828-like"/>
    <property type="match status" value="1"/>
</dbReference>
<feature type="domain" description="Diphthamide synthase" evidence="1">
    <location>
        <begin position="4"/>
        <end position="201"/>
    </location>
</feature>
<reference evidence="3" key="1">
    <citation type="journal article" date="2019" name="Int. J. Syst. Evol. Microbiol.">
        <title>The Global Catalogue of Microorganisms (GCM) 10K type strain sequencing project: providing services to taxonomists for standard genome sequencing and annotation.</title>
        <authorList>
            <consortium name="The Broad Institute Genomics Platform"/>
            <consortium name="The Broad Institute Genome Sequencing Center for Infectious Disease"/>
            <person name="Wu L."/>
            <person name="Ma J."/>
        </authorList>
    </citation>
    <scope>NUCLEOTIDE SEQUENCE [LARGE SCALE GENOMIC DNA]</scope>
    <source>
        <strain evidence="3">CECT 8010</strain>
    </source>
</reference>
<dbReference type="SUPFAM" id="SSF52402">
    <property type="entry name" value="Adenine nucleotide alpha hydrolases-like"/>
    <property type="match status" value="1"/>
</dbReference>
<protein>
    <submittedName>
        <fullName evidence="2">Diphthine--ammonia ligase</fullName>
        <ecNumber evidence="2">6.3.1.14</ecNumber>
    </submittedName>
</protein>
<gene>
    <name evidence="2" type="ORF">ACFOW1_16890</name>
</gene>